<dbReference type="Pfam" id="PF13450">
    <property type="entry name" value="NAD_binding_8"/>
    <property type="match status" value="1"/>
</dbReference>
<keyword evidence="7" id="KW-0503">Monooxygenase</keyword>
<keyword evidence="5" id="KW-0521">NADP</keyword>
<dbReference type="GO" id="GO:0050661">
    <property type="term" value="F:NADP binding"/>
    <property type="evidence" value="ECO:0007669"/>
    <property type="project" value="InterPro"/>
</dbReference>
<keyword evidence="3" id="KW-0285">Flavoprotein</keyword>
<evidence type="ECO:0000256" key="1">
    <source>
        <dbReference type="ARBA" id="ARBA00001974"/>
    </source>
</evidence>
<dbReference type="FunFam" id="3.50.50.60:FF:000138">
    <property type="entry name" value="Flavin-containing monooxygenase"/>
    <property type="match status" value="1"/>
</dbReference>
<dbReference type="PRINTS" id="PR00419">
    <property type="entry name" value="ADXRDTASE"/>
</dbReference>
<dbReference type="InterPro" id="IPR020946">
    <property type="entry name" value="Flavin_mOase-like"/>
</dbReference>
<dbReference type="PANTHER" id="PTHR23023">
    <property type="entry name" value="DIMETHYLANILINE MONOOXYGENASE"/>
    <property type="match status" value="1"/>
</dbReference>
<evidence type="ECO:0000256" key="2">
    <source>
        <dbReference type="ARBA" id="ARBA00009183"/>
    </source>
</evidence>
<comment type="cofactor">
    <cofactor evidence="1">
        <name>FAD</name>
        <dbReference type="ChEBI" id="CHEBI:57692"/>
    </cofactor>
</comment>
<dbReference type="GO" id="GO:0004499">
    <property type="term" value="F:N,N-dimethylaniline monooxygenase activity"/>
    <property type="evidence" value="ECO:0007669"/>
    <property type="project" value="InterPro"/>
</dbReference>
<name>A0A6H0XPU1_9PEZI</name>
<dbReference type="AlphaFoldDB" id="A0A6H0XPU1"/>
<reference evidence="8 9" key="1">
    <citation type="journal article" date="2016" name="Sci. Rep.">
        <title>Peltaster fructicola genome reveals evolution from an invasive phytopathogen to an ectophytic parasite.</title>
        <authorList>
            <person name="Xu C."/>
            <person name="Chen H."/>
            <person name="Gleason M.L."/>
            <person name="Xu J.R."/>
            <person name="Liu H."/>
            <person name="Zhang R."/>
            <person name="Sun G."/>
        </authorList>
    </citation>
    <scope>NUCLEOTIDE SEQUENCE [LARGE SCALE GENOMIC DNA]</scope>
    <source>
        <strain evidence="8 9">LNHT1506</strain>
    </source>
</reference>
<proteinExistence type="inferred from homology"/>
<dbReference type="EMBL" id="CP051140">
    <property type="protein sequence ID" value="QIW96781.1"/>
    <property type="molecule type" value="Genomic_DNA"/>
</dbReference>
<dbReference type="Pfam" id="PF00743">
    <property type="entry name" value="FMO-like"/>
    <property type="match status" value="2"/>
</dbReference>
<evidence type="ECO:0000313" key="9">
    <source>
        <dbReference type="Proteomes" id="UP000503462"/>
    </source>
</evidence>
<evidence type="ECO:0000256" key="3">
    <source>
        <dbReference type="ARBA" id="ARBA00022630"/>
    </source>
</evidence>
<evidence type="ECO:0000313" key="8">
    <source>
        <dbReference type="EMBL" id="QIW96781.1"/>
    </source>
</evidence>
<evidence type="ECO:0008006" key="10">
    <source>
        <dbReference type="Google" id="ProtNLM"/>
    </source>
</evidence>
<dbReference type="SUPFAM" id="SSF51905">
    <property type="entry name" value="FAD/NAD(P)-binding domain"/>
    <property type="match status" value="2"/>
</dbReference>
<keyword evidence="6" id="KW-0560">Oxidoreductase</keyword>
<dbReference type="InterPro" id="IPR036188">
    <property type="entry name" value="FAD/NAD-bd_sf"/>
</dbReference>
<dbReference type="InterPro" id="IPR050346">
    <property type="entry name" value="FMO-like"/>
</dbReference>
<dbReference type="OrthoDB" id="66881at2759"/>
<gene>
    <name evidence="8" type="ORF">AMS68_002299</name>
</gene>
<evidence type="ECO:0000256" key="6">
    <source>
        <dbReference type="ARBA" id="ARBA00023002"/>
    </source>
</evidence>
<dbReference type="GO" id="GO:0050660">
    <property type="term" value="F:flavin adenine dinucleotide binding"/>
    <property type="evidence" value="ECO:0007669"/>
    <property type="project" value="InterPro"/>
</dbReference>
<evidence type="ECO:0000256" key="4">
    <source>
        <dbReference type="ARBA" id="ARBA00022827"/>
    </source>
</evidence>
<keyword evidence="9" id="KW-1185">Reference proteome</keyword>
<protein>
    <recommendedName>
        <fullName evidence="10">FAD/NAD(P)-binding domain-containing protein</fullName>
    </recommendedName>
</protein>
<accession>A0A6H0XPU1</accession>
<sequence>MGSVKVEDNLAVHNVAIIGSGPSGLAAAKYLLSEQHFSKIVIFEQRNSVGGLWNYSPCDDKIRAALKVPQTDPYVVHDQPVMDTHLSTFTFMSPVYDRLETNIPRGLMGFTDLDWPQECQLFPKHKEVLEYIERYAADVKHLVEFETQVLDVRPLADGRWSVFTRKVHLASSKTEIFDAVIVASGHFNVPYIPPVDGIEAWQEAYPGSISHSKFFRRPETYAEQKVIVVGNSASGIDIAAQIRQTCKLPLLSSSTSESYLSPGPSAGQLEKPRITRFDARDRTVHFEDGSSESDVDAVLYCTGYLYSYPFLASLDPPVVSSGVRVENLFKHIFYRPNPTLSFVALNQKVIPFPVAEAQSAVIAGFYAKRLSLPSRADMERWEKDTLACSPRIRDFHVLKFPKDADYINELHDWAVSDPRQDGSPGKSRQFLKTPPYWTEEDYWVREQFPAIKKSFQSLGEGRHSVRTLHEIGFDFEKQ</sequence>
<evidence type="ECO:0000256" key="7">
    <source>
        <dbReference type="ARBA" id="ARBA00023033"/>
    </source>
</evidence>
<dbReference type="Proteomes" id="UP000503462">
    <property type="component" value="Chromosome 2"/>
</dbReference>
<dbReference type="Gene3D" id="3.50.50.60">
    <property type="entry name" value="FAD/NAD(P)-binding domain"/>
    <property type="match status" value="2"/>
</dbReference>
<organism evidence="8 9">
    <name type="scientific">Peltaster fructicola</name>
    <dbReference type="NCBI Taxonomy" id="286661"/>
    <lineage>
        <taxon>Eukaryota</taxon>
        <taxon>Fungi</taxon>
        <taxon>Dikarya</taxon>
        <taxon>Ascomycota</taxon>
        <taxon>Pezizomycotina</taxon>
        <taxon>Dothideomycetes</taxon>
        <taxon>Dothideomycetes incertae sedis</taxon>
        <taxon>Peltaster</taxon>
    </lineage>
</organism>
<evidence type="ECO:0000256" key="5">
    <source>
        <dbReference type="ARBA" id="ARBA00022857"/>
    </source>
</evidence>
<comment type="similarity">
    <text evidence="2">Belongs to the FMO family.</text>
</comment>
<keyword evidence="4" id="KW-0274">FAD</keyword>